<name>A0ABR2F3E0_9ROSI</name>
<dbReference type="Proteomes" id="UP001472677">
    <property type="component" value="Unassembled WGS sequence"/>
</dbReference>
<accession>A0ABR2F3E0</accession>
<keyword evidence="1" id="KW-0732">Signal</keyword>
<evidence type="ECO:0000256" key="1">
    <source>
        <dbReference type="SAM" id="SignalP"/>
    </source>
</evidence>
<feature type="chain" id="PRO_5045561786" evidence="1">
    <location>
        <begin position="19"/>
        <end position="132"/>
    </location>
</feature>
<comment type="caution">
    <text evidence="2">The sequence shown here is derived from an EMBL/GenBank/DDBJ whole genome shotgun (WGS) entry which is preliminary data.</text>
</comment>
<reference evidence="2 3" key="1">
    <citation type="journal article" date="2024" name="G3 (Bethesda)">
        <title>Genome assembly of Hibiscus sabdariffa L. provides insights into metabolisms of medicinal natural products.</title>
        <authorList>
            <person name="Kim T."/>
        </authorList>
    </citation>
    <scope>NUCLEOTIDE SEQUENCE [LARGE SCALE GENOMIC DNA]</scope>
    <source>
        <strain evidence="2">TK-2024</strain>
        <tissue evidence="2">Old leaves</tissue>
    </source>
</reference>
<keyword evidence="3" id="KW-1185">Reference proteome</keyword>
<gene>
    <name evidence="2" type="ORF">V6N12_027608</name>
</gene>
<protein>
    <submittedName>
        <fullName evidence="2">Uncharacterized protein</fullName>
    </submittedName>
</protein>
<dbReference type="EMBL" id="JBBPBM010000008">
    <property type="protein sequence ID" value="KAK8571522.1"/>
    <property type="molecule type" value="Genomic_DNA"/>
</dbReference>
<evidence type="ECO:0000313" key="3">
    <source>
        <dbReference type="Proteomes" id="UP001472677"/>
    </source>
</evidence>
<evidence type="ECO:0000313" key="2">
    <source>
        <dbReference type="EMBL" id="KAK8571522.1"/>
    </source>
</evidence>
<sequence>MSVAVIVGLLHFSSLSVSLQPSCPFSACTAATPRSRWLREEKFPSPTGYNNSTPDFLLKPSVMEKSPPSNLAFSKKMATHKINVIPGITGTVGEPSIKPRNDLLLPDQNATIKANLQEGHQAGFDVVMTSER</sequence>
<feature type="signal peptide" evidence="1">
    <location>
        <begin position="1"/>
        <end position="18"/>
    </location>
</feature>
<proteinExistence type="predicted"/>
<organism evidence="2 3">
    <name type="scientific">Hibiscus sabdariffa</name>
    <name type="common">roselle</name>
    <dbReference type="NCBI Taxonomy" id="183260"/>
    <lineage>
        <taxon>Eukaryota</taxon>
        <taxon>Viridiplantae</taxon>
        <taxon>Streptophyta</taxon>
        <taxon>Embryophyta</taxon>
        <taxon>Tracheophyta</taxon>
        <taxon>Spermatophyta</taxon>
        <taxon>Magnoliopsida</taxon>
        <taxon>eudicotyledons</taxon>
        <taxon>Gunneridae</taxon>
        <taxon>Pentapetalae</taxon>
        <taxon>rosids</taxon>
        <taxon>malvids</taxon>
        <taxon>Malvales</taxon>
        <taxon>Malvaceae</taxon>
        <taxon>Malvoideae</taxon>
        <taxon>Hibiscus</taxon>
    </lineage>
</organism>